<accession>A0A182MNH9</accession>
<protein>
    <submittedName>
        <fullName evidence="2">Uncharacterized protein</fullName>
    </submittedName>
</protein>
<reference evidence="2" key="2">
    <citation type="submission" date="2020-05" db="UniProtKB">
        <authorList>
            <consortium name="EnsemblMetazoa"/>
        </authorList>
    </citation>
    <scope>IDENTIFICATION</scope>
    <source>
        <strain evidence="2">A-37</strain>
    </source>
</reference>
<evidence type="ECO:0000256" key="1">
    <source>
        <dbReference type="SAM" id="MobiDB-lite"/>
    </source>
</evidence>
<feature type="region of interest" description="Disordered" evidence="1">
    <location>
        <begin position="71"/>
        <end position="130"/>
    </location>
</feature>
<dbReference type="Proteomes" id="UP000075883">
    <property type="component" value="Unassembled WGS sequence"/>
</dbReference>
<feature type="compositionally biased region" description="Polar residues" evidence="1">
    <location>
        <begin position="347"/>
        <end position="358"/>
    </location>
</feature>
<dbReference type="EMBL" id="AXCM01004909">
    <property type="status" value="NOT_ANNOTATED_CDS"/>
    <property type="molecule type" value="Genomic_DNA"/>
</dbReference>
<reference evidence="3" key="1">
    <citation type="submission" date="2013-09" db="EMBL/GenBank/DDBJ databases">
        <title>The Genome Sequence of Anopheles culicifacies species A.</title>
        <authorList>
            <consortium name="The Broad Institute Genomics Platform"/>
            <person name="Neafsey D.E."/>
            <person name="Besansky N."/>
            <person name="Howell P."/>
            <person name="Walton C."/>
            <person name="Young S.K."/>
            <person name="Zeng Q."/>
            <person name="Gargeya S."/>
            <person name="Fitzgerald M."/>
            <person name="Haas B."/>
            <person name="Abouelleil A."/>
            <person name="Allen A.W."/>
            <person name="Alvarado L."/>
            <person name="Arachchi H.M."/>
            <person name="Berlin A.M."/>
            <person name="Chapman S.B."/>
            <person name="Gainer-Dewar J."/>
            <person name="Goldberg J."/>
            <person name="Griggs A."/>
            <person name="Gujja S."/>
            <person name="Hansen M."/>
            <person name="Howarth C."/>
            <person name="Imamovic A."/>
            <person name="Ireland A."/>
            <person name="Larimer J."/>
            <person name="McCowan C."/>
            <person name="Murphy C."/>
            <person name="Pearson M."/>
            <person name="Poon T.W."/>
            <person name="Priest M."/>
            <person name="Roberts A."/>
            <person name="Saif S."/>
            <person name="Shea T."/>
            <person name="Sisk P."/>
            <person name="Sykes S."/>
            <person name="Wortman J."/>
            <person name="Nusbaum C."/>
            <person name="Birren B."/>
        </authorList>
    </citation>
    <scope>NUCLEOTIDE SEQUENCE [LARGE SCALE GENOMIC DNA]</scope>
    <source>
        <strain evidence="3">A-37</strain>
    </source>
</reference>
<keyword evidence="3" id="KW-1185">Reference proteome</keyword>
<proteinExistence type="predicted"/>
<dbReference type="AlphaFoldDB" id="A0A182MNH9"/>
<evidence type="ECO:0000313" key="3">
    <source>
        <dbReference type="Proteomes" id="UP000075883"/>
    </source>
</evidence>
<organism evidence="2 3">
    <name type="scientific">Anopheles culicifacies</name>
    <dbReference type="NCBI Taxonomy" id="139723"/>
    <lineage>
        <taxon>Eukaryota</taxon>
        <taxon>Metazoa</taxon>
        <taxon>Ecdysozoa</taxon>
        <taxon>Arthropoda</taxon>
        <taxon>Hexapoda</taxon>
        <taxon>Insecta</taxon>
        <taxon>Pterygota</taxon>
        <taxon>Neoptera</taxon>
        <taxon>Endopterygota</taxon>
        <taxon>Diptera</taxon>
        <taxon>Nematocera</taxon>
        <taxon>Culicoidea</taxon>
        <taxon>Culicidae</taxon>
        <taxon>Anophelinae</taxon>
        <taxon>Anopheles</taxon>
        <taxon>culicifacies species complex</taxon>
    </lineage>
</organism>
<name>A0A182MNH9_9DIPT</name>
<feature type="compositionally biased region" description="Basic and acidic residues" evidence="1">
    <location>
        <begin position="298"/>
        <end position="311"/>
    </location>
</feature>
<sequence>MSQSDRVTDLIMHYYMEHGRNRDLEKYLRLRRMSNATRSSSDGSLPCLDELQRRACRSACDRSGVGKSMENLSTLRKKAEQQQLEESEKSLRNASAESAKSVAKNSPDKVGTDAGGGSTDANKGVTVKETKVEHKSGRNFNFNLESVIEINLPPPSTITLGVPTTAAPVAAITYTQPEPLPQSQSVMKQISPRIVVHENSTQTVASEDDPIRPVVKSHIPGNAEEPLDSTKDLSPVSSIASNKQRLEWDSLGDIGYDSSERLQFCGAADLNETEKRCLQRYFARKGLTFDRSVIVVRQREEKEKKPARSGEDTSIMRTKPDAQSTPKLQPPPPPPAVQRKEREEAKSTQTTLHTRGRE</sequence>
<feature type="region of interest" description="Disordered" evidence="1">
    <location>
        <begin position="298"/>
        <end position="358"/>
    </location>
</feature>
<evidence type="ECO:0000313" key="2">
    <source>
        <dbReference type="EnsemblMetazoa" id="ACUA022519-PA"/>
    </source>
</evidence>
<dbReference type="VEuPathDB" id="VectorBase:ACUA022519"/>
<dbReference type="EnsemblMetazoa" id="ACUA022519-RA">
    <property type="protein sequence ID" value="ACUA022519-PA"/>
    <property type="gene ID" value="ACUA022519"/>
</dbReference>